<dbReference type="AlphaFoldDB" id="A0A8J2BMV2"/>
<keyword evidence="2" id="KW-1185">Reference proteome</keyword>
<gene>
    <name evidence="1" type="ORF">MPNT_560006</name>
</gene>
<reference evidence="1" key="1">
    <citation type="submission" date="2021-02" db="EMBL/GenBank/DDBJ databases">
        <authorList>
            <person name="Cremers G."/>
            <person name="Picone N."/>
        </authorList>
    </citation>
    <scope>NUCLEOTIDE SEQUENCE</scope>
    <source>
        <strain evidence="1">PQ17</strain>
    </source>
</reference>
<name>A0A8J2BMV2_9BACT</name>
<evidence type="ECO:0000313" key="2">
    <source>
        <dbReference type="Proteomes" id="UP000663859"/>
    </source>
</evidence>
<comment type="caution">
    <text evidence="1">The sequence shown here is derived from an EMBL/GenBank/DDBJ whole genome shotgun (WGS) entry which is preliminary data.</text>
</comment>
<dbReference type="EMBL" id="CAJNOB010000052">
    <property type="protein sequence ID" value="CAF0703348.1"/>
    <property type="molecule type" value="Genomic_DNA"/>
</dbReference>
<proteinExistence type="predicted"/>
<organism evidence="1 2">
    <name type="scientific">Candidatus Methylacidithermus pantelleriae</name>
    <dbReference type="NCBI Taxonomy" id="2744239"/>
    <lineage>
        <taxon>Bacteria</taxon>
        <taxon>Pseudomonadati</taxon>
        <taxon>Verrucomicrobiota</taxon>
        <taxon>Methylacidiphilae</taxon>
        <taxon>Methylacidiphilales</taxon>
        <taxon>Methylacidiphilaceae</taxon>
        <taxon>Candidatus Methylacidithermus</taxon>
    </lineage>
</organism>
<evidence type="ECO:0000313" key="1">
    <source>
        <dbReference type="EMBL" id="CAF0703348.1"/>
    </source>
</evidence>
<accession>A0A8J2BMV2</accession>
<sequence length="89" mass="9496">MCALARVTEVLGEGMGAKDDGSTWEAHLAGVWVSAERADPALVKGDSGTRSDSDRSIVVEHSEKVSMEERSPRVLEANVGRRGLTEIGD</sequence>
<dbReference type="Proteomes" id="UP000663859">
    <property type="component" value="Unassembled WGS sequence"/>
</dbReference>
<protein>
    <submittedName>
        <fullName evidence="1">Uncharacterized protein</fullName>
    </submittedName>
</protein>